<keyword evidence="3" id="KW-0597">Phosphoprotein</keyword>
<evidence type="ECO:0000256" key="2">
    <source>
        <dbReference type="ARBA" id="ARBA00022450"/>
    </source>
</evidence>
<dbReference type="Gene3D" id="3.30.559.10">
    <property type="entry name" value="Chloramphenicol acetyltransferase-like domain"/>
    <property type="match status" value="3"/>
</dbReference>
<dbReference type="SMART" id="SM01294">
    <property type="entry name" value="PKS_PP_betabranch"/>
    <property type="match status" value="1"/>
</dbReference>
<accession>A0ABV0BYG4</accession>
<keyword evidence="6" id="KW-1185">Reference proteome</keyword>
<dbReference type="Pfam" id="PF13193">
    <property type="entry name" value="AMP-binding_C"/>
    <property type="match status" value="1"/>
</dbReference>
<dbReference type="InterPro" id="IPR020806">
    <property type="entry name" value="PKS_PP-bd"/>
</dbReference>
<dbReference type="Gene3D" id="2.30.38.10">
    <property type="entry name" value="Luciferase, Domain 3"/>
    <property type="match status" value="2"/>
</dbReference>
<dbReference type="SUPFAM" id="SSF56801">
    <property type="entry name" value="Acetyl-CoA synthetase-like"/>
    <property type="match status" value="3"/>
</dbReference>
<dbReference type="Gene3D" id="3.40.50.980">
    <property type="match status" value="4"/>
</dbReference>
<dbReference type="Gene3D" id="3.40.50.12780">
    <property type="entry name" value="N-terminal domain of ligase-like"/>
    <property type="match status" value="1"/>
</dbReference>
<dbReference type="InterPro" id="IPR000873">
    <property type="entry name" value="AMP-dep_synth/lig_dom"/>
</dbReference>
<dbReference type="NCBIfam" id="NF003417">
    <property type="entry name" value="PRK04813.1"/>
    <property type="match status" value="3"/>
</dbReference>
<sequence>MTNDYNVKAIGILKTAVDKGYIITFKNGVLNVHVEENRDIDDIFLNELRENKEYLITYFERKQLRKDSDNNIFSLGNNQNLTEFPLSFFQEGFWFIDKMEGGNLYNLSAMFSVEGDLNIDIANQAFSKILKRHEILRCIYIEKSGIALQKVINEEDWRIFEYDFLDKDKDKIDRLIQSELCHSFKLDREYVLRVSLVRVNNSLDKLLVVLHHIAADGWSIEILIKEFTMFYNAILFNTKEDLEPLNFQYKNYALWQHKLFKSNVWDNTLQLWKSDLKSVSTLSFDHFSSDKINKLGNVKALNFSFEEDLISDIKLFSKTQNISEYIIFLASLKILLYKYTGESDICIGSPMANRGQKEFENLIGLFTNTLPIRSILDYKQSVLDYLKSLKSIYFEVFDRQEIPLEKIVSEVCSKRDPNIHPLFQVLYVYEKKSDQKIRIGNAILTSIEVENDTNKFDLTFCITEGAKINYKIEFNSKKIDIGIAREMGRLYHDIIRSMISSPNIDIKSLDIGTKNTFISQDINCKKKLENLDSTIVEMFEEQVDYHFDKVAVVFEDKTYSYDQLDQRSNQLAHYLCRLNVKSEVLVGVCMERSLELIPSLMGILKAGGAYLPIDPDYPIDRIQYMVGDSKLQLVLTTSKYSHYFEGIGIEVVLLDQLDLGGMPTQRMNNELKNNDLFYVIYTSGSTGRPKGVANHHEGVINRLLWAKEYFEVDPSDRILQKTTISFDVSVWELFLPLISGACVVLAEPGGHRDSSYLVNTINKQGITMAHFVPSMLEVFLQDQDLNKMDSLRHVICSGEELKVRQAKLFRERLGDIRLYNLYGPTEAAIDVTFWEVPFPFPEDQRVIPIGYPIPNNKIYILDTRDNLVPIGVKGEIFIGGIQIARGYINQSELTSERFVEKNIAGQKLRLYRSGDIGRWLEDGVIEFIGRADDQVKIRGNRVELNEVESVLAIQPGVGQCTIQPKEDPSGGIALIGYVVPQKGYDRNFVEKSLREKLPGYMVPSLFVEIENLPYTDNGKIDKLRLPFPSGGDFSSSVFESPGNEIEERLCEIWKNLLGIDKISIHDDFFELGGHSLMAIRIINSIKEILGKSISVKDLFYHPTISSLAKKISINESSAYQVIIGEKVERIPLSFAQERLWFINKKEGSIAYHLPALFKINGDLDIRALEESFVDILNRHQILRTIYIEENDGSVYQKVLPVEDWKLNIEYDLKISLTKYAELQVEKPFNLERDYMVKALLINKSSQENYLLVIFHHIAIDGWSIPILFEEVLSLYKSKVENFEEDIKPLNAQYSDFVIWEKNKVREQEIEQKLNYWEEKLKYLDTPKLLSDFRIEKQSKKNGAFKQFKLNKTLTEKLYELSKSLGVSNYTTLLTVFKILIYKYTGNNDICIGIPIVNRELKDFENIIGFFINRLPLRTKFDVEGDFISAVNQVKSTIIDAFENKEVSFERIVERIVKTREEKIDSIFQCLFVLNDFQINTDFNINETKFYRLPFRQQYVKHDLTFNVTMGSEEVYFDIEYDSNVFQADSIQLIINRYEKLVSDVVYNKGIMLSDLSLRNEKETGFIKDHLSFRDSKCVQPNKSLPELFNEIVTSFPIRPALKFGTLEFSYEELDSISDSIIVMLNEHGIKKGTLLGLALKNPAYMVISMLASMKGGFPYIPLQPEMPTSRINDIVNDAEINFVIRDYKEWENFFDLGNLKFIDFEKYNEYKGQTIAKIDYNQNDDVYIIYTSGTTGQPKGCIITHANISDYILNLLRNTSIRYCSSFAVVSTLFADLGYTMIFGAWATGGCLHVFEKKEVLNNKSLEDYFQTNSIDCLKITPSHWKALCFDGKILLPKKTIFFGGEELNPEIVQNIIEFNRDLDIYNHYGPTETTIGKLIHKVNNRLFDASYRVPIGRVFSETDILIVNEIGEVVAPGIPGELWIGGRGVGKGYLNRKTLNQEKFIKNCFFNLEEDRFYKTGDKVRLLTTGCIEYLGRIDRQVKIKGYRVELDEIELCIRALTGVKEAFCIYDQTEDQLISFVLGNESFERKEVLNLMKLKLPEYMMPRELIELNEVPLNANGKINYTYLKKYAKKLKGKDNELYLDPITEQISQIWMDLLKIVNIKLDDNFFEIGGHSLLAIRLGAKLKKAFSVDISINDIFHYPSISELSVYISSKIDKIKPSLPLIKRNERSIPLSSHQQRLWFIDKLEGSTNYHLSLAFKTNEELDSKILENAFKQVIDRHEILRTIYKEIKGEVFQEVLPNDTWKVINLNCLEIDKIIKELVQRPFNLANDFPIRVYSIAGPKTETVILTVVHHIAIDGWSVPILFKEISLAYNGIYNNTDPQFNKLPLQYSDYALWQEQYKNDIEYETQLKYWEYNLSNLPPARIFQEQNCGLDKFTEDSLVISNILSSDLHDQITLLAKKEKTTSFVIYLTALYILLHKHSGLNDLCIGIPVTNRKFVEFDDLIGFFVNTLPLRSFLSKEQSIQEYIKLNGQILRNGISHQDIPFEVLVDRFASDRTLNLNPLFQVFFAYEKHQMSFNNITLGNAVMNPIRSNSLNSKFDIAFYISEGEGLKLNVEYNGNKFNTTFVEGLVRHYQNILTTILSNIDLKVDDINIIGLEEEQKITVDYNNTYKDFKDSTIIDHIEYQVDHNPTSVAVIHKNLYYTYEDLELRANSIANFLKRNGVSNESIVGICMDRSFEMVVGILGIMKAGGAYLPLDPAYPCERLKYMIEDSKIEILLTSDEQLNVFENVFINKILVNDVLCETTTISRPERQINSQNLAYVIYTSGSTGKPKGVMNQHDGILNRLLWAKEYFGIKISDRILHKTSISFDVSVWELFLPLISGASIVLADSGGHRDSTYLKNLILESSVTIVHFVPSMLEIFLRESNLGSLERLRTVVCSGEELKLNHVKSFRKIFANKGLYNLYGPTEAAIDVTSWEVPKLLSEKIQKIPIGSPIANTQIYILDEKGNSLPHGITGELYIGGVQVARGYLNKDSITEEKFKKIYIQGEERRLYRTGDMARWIEEGVIEFLGRFDNQVKISGNRVELGEVEQALLSIELIDEAVVNVSIDKNGDGNLIAYLISEVKIEIRDLRNILLSKLPSYMIPHYFIQLDKLPVNENGKVDKTNLPPISNISDVLNNLYSSPRNELEIRLQKVVANELGLDISKIGINDNFFDLGGSSIKLLRIMNKLNNDYDLNLKIIMLFKYPSISALSNYLLSENVPEPSDEGNTDFSDYIDDILNTID</sequence>
<dbReference type="PANTHER" id="PTHR45527">
    <property type="entry name" value="NONRIBOSOMAL PEPTIDE SYNTHETASE"/>
    <property type="match status" value="1"/>
</dbReference>
<dbReference type="RefSeq" id="WP_346581585.1">
    <property type="nucleotide sequence ID" value="NZ_JBDJNQ010000007.1"/>
</dbReference>
<comment type="caution">
    <text evidence="5">The sequence shown here is derived from an EMBL/GenBank/DDBJ whole genome shotgun (WGS) entry which is preliminary data.</text>
</comment>
<dbReference type="Pfam" id="PF00550">
    <property type="entry name" value="PP-binding"/>
    <property type="match status" value="3"/>
</dbReference>
<comment type="cofactor">
    <cofactor evidence="1">
        <name>pantetheine 4'-phosphate</name>
        <dbReference type="ChEBI" id="CHEBI:47942"/>
    </cofactor>
</comment>
<dbReference type="SUPFAM" id="SSF52777">
    <property type="entry name" value="CoA-dependent acyltransferases"/>
    <property type="match status" value="6"/>
</dbReference>
<dbReference type="InterPro" id="IPR036736">
    <property type="entry name" value="ACP-like_sf"/>
</dbReference>
<dbReference type="InterPro" id="IPR042099">
    <property type="entry name" value="ANL_N_sf"/>
</dbReference>
<evidence type="ECO:0000259" key="4">
    <source>
        <dbReference type="PROSITE" id="PS50075"/>
    </source>
</evidence>
<evidence type="ECO:0000313" key="5">
    <source>
        <dbReference type="EMBL" id="MEN5378519.1"/>
    </source>
</evidence>
<dbReference type="PROSITE" id="PS00012">
    <property type="entry name" value="PHOSPHOPANTETHEINE"/>
    <property type="match status" value="2"/>
</dbReference>
<dbReference type="Pfam" id="PF00668">
    <property type="entry name" value="Condensation"/>
    <property type="match status" value="3"/>
</dbReference>
<protein>
    <submittedName>
        <fullName evidence="5">Amino acid adenylation domain-containing protein</fullName>
    </submittedName>
</protein>
<dbReference type="PROSITE" id="PS00455">
    <property type="entry name" value="AMP_BINDING"/>
    <property type="match status" value="3"/>
</dbReference>
<dbReference type="Proteomes" id="UP001409291">
    <property type="component" value="Unassembled WGS sequence"/>
</dbReference>
<organism evidence="5 6">
    <name type="scientific">Sphingobacterium kitahiroshimense</name>
    <dbReference type="NCBI Taxonomy" id="470446"/>
    <lineage>
        <taxon>Bacteria</taxon>
        <taxon>Pseudomonadati</taxon>
        <taxon>Bacteroidota</taxon>
        <taxon>Sphingobacteriia</taxon>
        <taxon>Sphingobacteriales</taxon>
        <taxon>Sphingobacteriaceae</taxon>
        <taxon>Sphingobacterium</taxon>
    </lineage>
</organism>
<proteinExistence type="predicted"/>
<name>A0ABV0BYG4_9SPHI</name>
<dbReference type="CDD" id="cd05930">
    <property type="entry name" value="A_NRPS"/>
    <property type="match status" value="3"/>
</dbReference>
<evidence type="ECO:0000256" key="1">
    <source>
        <dbReference type="ARBA" id="ARBA00001957"/>
    </source>
</evidence>
<keyword evidence="2" id="KW-0596">Phosphopantetheine</keyword>
<dbReference type="NCBIfam" id="TIGR01733">
    <property type="entry name" value="AA-adenyl-dom"/>
    <property type="match status" value="3"/>
</dbReference>
<feature type="domain" description="Carrier" evidence="4">
    <location>
        <begin position="1040"/>
        <end position="1115"/>
    </location>
</feature>
<dbReference type="PROSITE" id="PS50075">
    <property type="entry name" value="CARRIER"/>
    <property type="match status" value="3"/>
</dbReference>
<evidence type="ECO:0000313" key="6">
    <source>
        <dbReference type="Proteomes" id="UP001409291"/>
    </source>
</evidence>
<dbReference type="InterPro" id="IPR006162">
    <property type="entry name" value="Ppantetheine_attach_site"/>
</dbReference>
<dbReference type="InterPro" id="IPR023213">
    <property type="entry name" value="CAT-like_dom_sf"/>
</dbReference>
<dbReference type="Pfam" id="PF00501">
    <property type="entry name" value="AMP-binding"/>
    <property type="match status" value="3"/>
</dbReference>
<dbReference type="InterPro" id="IPR010071">
    <property type="entry name" value="AA_adenyl_dom"/>
</dbReference>
<dbReference type="InterPro" id="IPR025110">
    <property type="entry name" value="AMP-bd_C"/>
</dbReference>
<dbReference type="PANTHER" id="PTHR45527:SF1">
    <property type="entry name" value="FATTY ACID SYNTHASE"/>
    <property type="match status" value="1"/>
</dbReference>
<feature type="domain" description="Carrier" evidence="4">
    <location>
        <begin position="3132"/>
        <end position="3209"/>
    </location>
</feature>
<dbReference type="InterPro" id="IPR001242">
    <property type="entry name" value="Condensation_dom"/>
</dbReference>
<evidence type="ECO:0000256" key="3">
    <source>
        <dbReference type="ARBA" id="ARBA00022553"/>
    </source>
</evidence>
<dbReference type="EMBL" id="JBDJNQ010000007">
    <property type="protein sequence ID" value="MEN5378519.1"/>
    <property type="molecule type" value="Genomic_DNA"/>
</dbReference>
<dbReference type="Gene3D" id="3.30.300.30">
    <property type="match status" value="3"/>
</dbReference>
<dbReference type="SUPFAM" id="SSF47336">
    <property type="entry name" value="ACP-like"/>
    <property type="match status" value="3"/>
</dbReference>
<dbReference type="InterPro" id="IPR009081">
    <property type="entry name" value="PP-bd_ACP"/>
</dbReference>
<reference evidence="5 6" key="1">
    <citation type="submission" date="2024-04" db="EMBL/GenBank/DDBJ databases">
        <title>WGS of bacteria from Torrens River.</title>
        <authorList>
            <person name="Wyrsch E.R."/>
            <person name="Drigo B."/>
        </authorList>
    </citation>
    <scope>NUCLEOTIDE SEQUENCE [LARGE SCALE GENOMIC DNA]</scope>
    <source>
        <strain evidence="5 6">TWI391</strain>
    </source>
</reference>
<dbReference type="InterPro" id="IPR045851">
    <property type="entry name" value="AMP-bd_C_sf"/>
</dbReference>
<dbReference type="InterPro" id="IPR020845">
    <property type="entry name" value="AMP-binding_CS"/>
</dbReference>
<gene>
    <name evidence="5" type="ORF">ABE541_14745</name>
</gene>
<dbReference type="Gene3D" id="3.30.559.30">
    <property type="entry name" value="Nonribosomal peptide synthetase, condensation domain"/>
    <property type="match status" value="3"/>
</dbReference>
<dbReference type="SMART" id="SM00823">
    <property type="entry name" value="PKS_PP"/>
    <property type="match status" value="3"/>
</dbReference>
<feature type="domain" description="Carrier" evidence="4">
    <location>
        <begin position="2084"/>
        <end position="2159"/>
    </location>
</feature>
<dbReference type="Gene3D" id="1.10.1200.10">
    <property type="entry name" value="ACP-like"/>
    <property type="match status" value="3"/>
</dbReference>
<dbReference type="CDD" id="cd19531">
    <property type="entry name" value="LCL_NRPS-like"/>
    <property type="match status" value="3"/>
</dbReference>